<organism evidence="2 3">
    <name type="scientific">Bifiguratus adelaidae</name>
    <dbReference type="NCBI Taxonomy" id="1938954"/>
    <lineage>
        <taxon>Eukaryota</taxon>
        <taxon>Fungi</taxon>
        <taxon>Fungi incertae sedis</taxon>
        <taxon>Mucoromycota</taxon>
        <taxon>Mucoromycotina</taxon>
        <taxon>Endogonomycetes</taxon>
        <taxon>Endogonales</taxon>
        <taxon>Endogonales incertae sedis</taxon>
        <taxon>Bifiguratus</taxon>
    </lineage>
</organism>
<feature type="domain" description="Carboxylesterase type B" evidence="1">
    <location>
        <begin position="66"/>
        <end position="448"/>
    </location>
</feature>
<dbReference type="InterPro" id="IPR002018">
    <property type="entry name" value="CarbesteraseB"/>
</dbReference>
<sequence>MPSLHWVNYVFGLRYLPGGNVVSKTLLSTAMLACKLACKLALAEVLEYNRVRTASTPIFGGHANMSRGEKLPVMYWIYGGGFVNGECSWSSFNGTELVKISGGRVIVVTINYRLNAFGFLSPAQVKAGGNLNVGSLDQRAGLQWVRQHALQFGGDPSRVTAFGESAGAISIGYQMIANNGDQRLFHQAMLFSGSALTFRCASYLLYQPTHDAITNITGCASSPDSLQCLRQVNATTLLAVASKVYNSAVSNFYPVVDGTFISETCSALLTSDRFSKIPIIIGTNTNEGTKFVTQYNFTNSEQLASGLIEEDMPGLTNSSLQTILELYPEQSNPPGAPYPEFARAANIIGDYMFICPAYTTAHDYQQFVPVYKYRFNVVADPTLGAFHTADLPFDFDQNALENFTRPVATLADTISSYYTSFAATGNPNTFRHPGSIEWPVYSQATGYQQIVY</sequence>
<gene>
    <name evidence="2" type="ORF">BZG36_02312</name>
</gene>
<proteinExistence type="predicted"/>
<dbReference type="InterPro" id="IPR029058">
    <property type="entry name" value="AB_hydrolase_fold"/>
</dbReference>
<dbReference type="Proteomes" id="UP000242875">
    <property type="component" value="Unassembled WGS sequence"/>
</dbReference>
<evidence type="ECO:0000313" key="2">
    <source>
        <dbReference type="EMBL" id="OZJ05233.1"/>
    </source>
</evidence>
<dbReference type="InterPro" id="IPR050309">
    <property type="entry name" value="Type-B_Carboxylest/Lipase"/>
</dbReference>
<reference evidence="2 3" key="1">
    <citation type="journal article" date="2017" name="Mycologia">
        <title>Bifiguratus adelaidae, gen. et sp. nov., a new member of Mucoromycotina in endophytic and soil-dwelling habitats.</title>
        <authorList>
            <person name="Torres-Cruz T.J."/>
            <person name="Billingsley Tobias T.L."/>
            <person name="Almatruk M."/>
            <person name="Hesse C."/>
            <person name="Kuske C.R."/>
            <person name="Desiro A."/>
            <person name="Benucci G.M."/>
            <person name="Bonito G."/>
            <person name="Stajich J.E."/>
            <person name="Dunlap C."/>
            <person name="Arnold A.E."/>
            <person name="Porras-Alfaro A."/>
        </authorList>
    </citation>
    <scope>NUCLEOTIDE SEQUENCE [LARGE SCALE GENOMIC DNA]</scope>
    <source>
        <strain evidence="2 3">AZ0501</strain>
    </source>
</reference>
<keyword evidence="3" id="KW-1185">Reference proteome</keyword>
<accession>A0A261Y3Q1</accession>
<evidence type="ECO:0000313" key="3">
    <source>
        <dbReference type="Proteomes" id="UP000242875"/>
    </source>
</evidence>
<protein>
    <recommendedName>
        <fullName evidence="1">Carboxylesterase type B domain-containing protein</fullName>
    </recommendedName>
</protein>
<dbReference type="Pfam" id="PF00135">
    <property type="entry name" value="COesterase"/>
    <property type="match status" value="1"/>
</dbReference>
<name>A0A261Y3Q1_9FUNG</name>
<dbReference type="PANTHER" id="PTHR11559">
    <property type="entry name" value="CARBOXYLESTERASE"/>
    <property type="match status" value="1"/>
</dbReference>
<dbReference type="AlphaFoldDB" id="A0A261Y3Q1"/>
<dbReference type="SUPFAM" id="SSF53474">
    <property type="entry name" value="alpha/beta-Hydrolases"/>
    <property type="match status" value="1"/>
</dbReference>
<evidence type="ECO:0000259" key="1">
    <source>
        <dbReference type="Pfam" id="PF00135"/>
    </source>
</evidence>
<comment type="caution">
    <text evidence="2">The sequence shown here is derived from an EMBL/GenBank/DDBJ whole genome shotgun (WGS) entry which is preliminary data.</text>
</comment>
<dbReference type="EMBL" id="MVBO01000019">
    <property type="protein sequence ID" value="OZJ05233.1"/>
    <property type="molecule type" value="Genomic_DNA"/>
</dbReference>
<dbReference type="OrthoDB" id="408631at2759"/>
<dbReference type="Gene3D" id="3.40.50.1820">
    <property type="entry name" value="alpha/beta hydrolase"/>
    <property type="match status" value="1"/>
</dbReference>